<dbReference type="InterPro" id="IPR007730">
    <property type="entry name" value="SPOR-like_dom"/>
</dbReference>
<dbReference type="Gene3D" id="3.30.70.1070">
    <property type="entry name" value="Sporulation related repeat"/>
    <property type="match status" value="1"/>
</dbReference>
<keyword evidence="3" id="KW-1133">Transmembrane helix</keyword>
<sequence>MAHRDFAGRSGSKNNKKKAKKSFNRNTLIVLALVAVLGFGLGLYFLKSKTPAPVVTTNVQPEKPQPKSVLPNRPEEVWHYIKELETRTVPVDNNPSSVEKNMRLTEEQRQVLIQMEKEQKAAEEAKKLEAQRKEQEAANAEKAAAQAQQAQPAQTAQTQLAQQTANPEAKKPEPVKKTEPVKKPEPPKKVEVVKAEPAKTEPAKTEQPKKVEPKPAEQQVQAGGKKFGLQCGAFKNRAQAESLQGRLAMAGVNAQIATSEEWNRVRVGPFSSRDAATAAQDKAKSVASCVVIGM</sequence>
<keyword evidence="5" id="KW-0131">Cell cycle</keyword>
<dbReference type="AlphaFoldDB" id="A0AB37IN76"/>
<evidence type="ECO:0000313" key="5">
    <source>
        <dbReference type="EMBL" id="RDE94207.1"/>
    </source>
</evidence>
<dbReference type="EMBL" id="QEPZ01000001">
    <property type="protein sequence ID" value="RDE94207.1"/>
    <property type="molecule type" value="Genomic_DNA"/>
</dbReference>
<feature type="transmembrane region" description="Helical" evidence="3">
    <location>
        <begin position="26"/>
        <end position="46"/>
    </location>
</feature>
<accession>A0AB37IN76</accession>
<dbReference type="InterPro" id="IPR036680">
    <property type="entry name" value="SPOR-like_sf"/>
</dbReference>
<dbReference type="GO" id="GO:0051301">
    <property type="term" value="P:cell division"/>
    <property type="evidence" value="ECO:0007669"/>
    <property type="project" value="UniProtKB-KW"/>
</dbReference>
<dbReference type="GO" id="GO:0042834">
    <property type="term" value="F:peptidoglycan binding"/>
    <property type="evidence" value="ECO:0007669"/>
    <property type="project" value="InterPro"/>
</dbReference>
<dbReference type="InterPro" id="IPR011930">
    <property type="entry name" value="FtsN"/>
</dbReference>
<evidence type="ECO:0000256" key="3">
    <source>
        <dbReference type="SAM" id="Phobius"/>
    </source>
</evidence>
<keyword evidence="3" id="KW-0812">Transmembrane</keyword>
<reference evidence="5 6" key="1">
    <citation type="submission" date="2018-05" db="EMBL/GenBank/DDBJ databases">
        <title>Draft Genome Sequences for a Diverse set of 7 Haemophilus Species.</title>
        <authorList>
            <person name="Nichols M."/>
            <person name="Topaz N."/>
            <person name="Wang X."/>
            <person name="Wang X."/>
            <person name="Boxrud D."/>
        </authorList>
    </citation>
    <scope>NUCLEOTIDE SEQUENCE [LARGE SCALE GENOMIC DNA]</scope>
    <source>
        <strain evidence="5 6">C2008003258</strain>
    </source>
</reference>
<feature type="compositionally biased region" description="Basic and acidic residues" evidence="2">
    <location>
        <begin position="168"/>
        <end position="215"/>
    </location>
</feature>
<dbReference type="PROSITE" id="PS51724">
    <property type="entry name" value="SPOR"/>
    <property type="match status" value="1"/>
</dbReference>
<dbReference type="RefSeq" id="WP_070715142.1">
    <property type="nucleotide sequence ID" value="NZ_QEPZ01000001.1"/>
</dbReference>
<protein>
    <recommendedName>
        <fullName evidence="1">Cell division protein FtsN</fullName>
    </recommendedName>
</protein>
<dbReference type="NCBIfam" id="TIGR02223">
    <property type="entry name" value="ftsN"/>
    <property type="match status" value="1"/>
</dbReference>
<comment type="caution">
    <text evidence="5">The sequence shown here is derived from an EMBL/GenBank/DDBJ whole genome shotgun (WGS) entry which is preliminary data.</text>
</comment>
<gene>
    <name evidence="5" type="primary">ftsN</name>
    <name evidence="5" type="ORF">DPV97_01725</name>
</gene>
<proteinExistence type="predicted"/>
<dbReference type="Proteomes" id="UP000253763">
    <property type="component" value="Unassembled WGS sequence"/>
</dbReference>
<feature type="compositionally biased region" description="Basic and acidic residues" evidence="2">
    <location>
        <begin position="123"/>
        <end position="136"/>
    </location>
</feature>
<evidence type="ECO:0000259" key="4">
    <source>
        <dbReference type="PROSITE" id="PS51724"/>
    </source>
</evidence>
<keyword evidence="3" id="KW-0472">Membrane</keyword>
<dbReference type="PANTHER" id="PTHR38687">
    <property type="entry name" value="CELL DIVISION PROTEIN DEDD-RELATED"/>
    <property type="match status" value="1"/>
</dbReference>
<dbReference type="SUPFAM" id="SSF110997">
    <property type="entry name" value="Sporulation related repeat"/>
    <property type="match status" value="1"/>
</dbReference>
<keyword evidence="5" id="KW-0132">Cell division</keyword>
<organism evidence="5 6">
    <name type="scientific">Haemophilus parainfluenzae</name>
    <dbReference type="NCBI Taxonomy" id="729"/>
    <lineage>
        <taxon>Bacteria</taxon>
        <taxon>Pseudomonadati</taxon>
        <taxon>Pseudomonadota</taxon>
        <taxon>Gammaproteobacteria</taxon>
        <taxon>Pasteurellales</taxon>
        <taxon>Pasteurellaceae</taxon>
        <taxon>Haemophilus</taxon>
    </lineage>
</organism>
<feature type="region of interest" description="Disordered" evidence="2">
    <location>
        <begin position="1"/>
        <end position="21"/>
    </location>
</feature>
<dbReference type="Pfam" id="PF05036">
    <property type="entry name" value="SPOR"/>
    <property type="match status" value="1"/>
</dbReference>
<evidence type="ECO:0000256" key="2">
    <source>
        <dbReference type="SAM" id="MobiDB-lite"/>
    </source>
</evidence>
<evidence type="ECO:0000313" key="6">
    <source>
        <dbReference type="Proteomes" id="UP000253763"/>
    </source>
</evidence>
<dbReference type="PANTHER" id="PTHR38687:SF2">
    <property type="entry name" value="CELL DIVISION PROTEIN FTSN"/>
    <property type="match status" value="1"/>
</dbReference>
<feature type="compositionally biased region" description="Low complexity" evidence="2">
    <location>
        <begin position="137"/>
        <end position="167"/>
    </location>
</feature>
<dbReference type="InterPro" id="IPR052521">
    <property type="entry name" value="Cell_div_SPOR-domain"/>
</dbReference>
<evidence type="ECO:0000256" key="1">
    <source>
        <dbReference type="NCBIfam" id="TIGR02223"/>
    </source>
</evidence>
<feature type="domain" description="SPOR" evidence="4">
    <location>
        <begin position="221"/>
        <end position="294"/>
    </location>
</feature>
<name>A0AB37IN76_HAEPA</name>
<feature type="region of interest" description="Disordered" evidence="2">
    <location>
        <begin position="123"/>
        <end position="223"/>
    </location>
</feature>